<keyword evidence="21" id="KW-0046">Antibiotic resistance</keyword>
<evidence type="ECO:0000256" key="18">
    <source>
        <dbReference type="ARBA" id="ARBA00022984"/>
    </source>
</evidence>
<feature type="domain" description="Penicillin-binding protein OB-like" evidence="30">
    <location>
        <begin position="316"/>
        <end position="420"/>
    </location>
</feature>
<keyword evidence="17" id="KW-0735">Signal-anchor</keyword>
<evidence type="ECO:0000256" key="15">
    <source>
        <dbReference type="ARBA" id="ARBA00022801"/>
    </source>
</evidence>
<evidence type="ECO:0000256" key="13">
    <source>
        <dbReference type="ARBA" id="ARBA00022679"/>
    </source>
</evidence>
<dbReference type="GO" id="GO:0005886">
    <property type="term" value="C:plasma membrane"/>
    <property type="evidence" value="ECO:0007669"/>
    <property type="project" value="UniProtKB-SubCell"/>
</dbReference>
<keyword evidence="20" id="KW-0472">Membrane</keyword>
<feature type="domain" description="Glycosyl transferase family 51" evidence="29">
    <location>
        <begin position="55"/>
        <end position="229"/>
    </location>
</feature>
<dbReference type="GO" id="GO:0009002">
    <property type="term" value="F:serine-type D-Ala-D-Ala carboxypeptidase activity"/>
    <property type="evidence" value="ECO:0007669"/>
    <property type="project" value="UniProtKB-EC"/>
</dbReference>
<keyword evidence="8" id="KW-1003">Cell membrane</keyword>
<dbReference type="Proteomes" id="UP000243924">
    <property type="component" value="Chromosome I"/>
</dbReference>
<evidence type="ECO:0000256" key="23">
    <source>
        <dbReference type="ARBA" id="ARBA00023316"/>
    </source>
</evidence>
<evidence type="ECO:0000256" key="19">
    <source>
        <dbReference type="ARBA" id="ARBA00022989"/>
    </source>
</evidence>
<evidence type="ECO:0000256" key="9">
    <source>
        <dbReference type="ARBA" id="ARBA00022519"/>
    </source>
</evidence>
<dbReference type="InterPro" id="IPR036950">
    <property type="entry name" value="PBP_transglycosylase"/>
</dbReference>
<name>A0A1H2E6E2_9GAMM</name>
<dbReference type="GO" id="GO:0006508">
    <property type="term" value="P:proteolysis"/>
    <property type="evidence" value="ECO:0007669"/>
    <property type="project" value="UniProtKB-KW"/>
</dbReference>
<evidence type="ECO:0000256" key="17">
    <source>
        <dbReference type="ARBA" id="ARBA00022968"/>
    </source>
</evidence>
<dbReference type="InterPro" id="IPR001264">
    <property type="entry name" value="Glyco_trans_51"/>
</dbReference>
<dbReference type="GO" id="GO:0030288">
    <property type="term" value="C:outer membrane-bounded periplasmic space"/>
    <property type="evidence" value="ECO:0007669"/>
    <property type="project" value="TreeGrafter"/>
</dbReference>
<keyword evidence="22" id="KW-0511">Multifunctional enzyme</keyword>
<dbReference type="InterPro" id="IPR012338">
    <property type="entry name" value="Beta-lactam/transpept-like"/>
</dbReference>
<dbReference type="PANTHER" id="PTHR32282">
    <property type="entry name" value="BINDING PROTEIN TRANSPEPTIDASE, PUTATIVE-RELATED"/>
    <property type="match status" value="1"/>
</dbReference>
<keyword evidence="15" id="KW-0378">Hydrolase</keyword>
<keyword evidence="19" id="KW-1133">Transmembrane helix</keyword>
<evidence type="ECO:0000259" key="29">
    <source>
        <dbReference type="Pfam" id="PF00912"/>
    </source>
</evidence>
<sequence>MRFIKFLLWSLLALICGLFLALSGTALYLSPALPDVESLRELQLQTPLRIYSTDNQLIAEYGEMRRVPVSFDQVPEDFINAFLAAEDDNFLRHHGVDPKGLLRAAAELAQSGHIQTGGSTITMQVAKNVFLTSDRVFSRKLNEILLALQIERHLDKQQIFELYINKIYLGHRAYGIEAAAQVYYGRSINELSLAEMAMIAGLPKAPSRYNPLSNLERATVRRDWILQRMLGLGMIDQEAFDNAINSPDRARLHRANPDFEAPWVAEMVRQELYERFGDALYTDGYHVYTSVHSERQIQAQASLREGLMAYDRRHGYRGPEARHPEAAPEQAGTLLAAYQTLNGLLPALVIEVADDYAIARLENGEDVRIPWSGMQWARPFLSINSMGPNPTRPADIMLPGDVIRVSPQDDGDFALQQVPAAQSTLIALSPADGRIEAVVGGFSFSQSNYNRAVQAKRQSGSSFKPFLYAAALDHGYTPASLVNDAPLVFADEHLDNIWRPQNSGGDFLGPIRLRESLYRSRNLVSIRLMQDLGIDESLTYIERFGFSRDELPRHLSSSLGSLELTPLQVTRAYAVFANGGYLVDPWLIERIEDRHGQLLDYARPKITPARLEAERERQLAYYPRLSSSQVTQEPELAPQVLDPRTAYQINSILKDVITRGTGGRARVLGRSDLAGKTGTTNEQRDAWFSGYNADLVTTVWAGYDQPASLGRREYGSTVALPIWIDFVGAVLDEQPEHSQAMPDGMVNVRIDPTTGRTARPGSSDGYFEVFKEEDAPPPFSELEAGGYTGEGASTPLELF</sequence>
<dbReference type="InterPro" id="IPR023346">
    <property type="entry name" value="Lysozyme-like_dom_sf"/>
</dbReference>
<evidence type="ECO:0000256" key="1">
    <source>
        <dbReference type="ARBA" id="ARBA00002624"/>
    </source>
</evidence>
<keyword evidence="12" id="KW-0328">Glycosyltransferase</keyword>
<evidence type="ECO:0000256" key="16">
    <source>
        <dbReference type="ARBA" id="ARBA00022960"/>
    </source>
</evidence>
<dbReference type="Pfam" id="PF00905">
    <property type="entry name" value="Transpeptidase"/>
    <property type="match status" value="1"/>
</dbReference>
<dbReference type="SUPFAM" id="SSF53955">
    <property type="entry name" value="Lysozyme-like"/>
    <property type="match status" value="1"/>
</dbReference>
<comment type="similarity">
    <text evidence="5">In the N-terminal section; belongs to the glycosyltransferase 51 family.</text>
</comment>
<evidence type="ECO:0000256" key="2">
    <source>
        <dbReference type="ARBA" id="ARBA00004249"/>
    </source>
</evidence>
<dbReference type="PANTHER" id="PTHR32282:SF27">
    <property type="entry name" value="PENICILLIN-BINDING PROTEIN 1A"/>
    <property type="match status" value="1"/>
</dbReference>
<keyword evidence="32" id="KW-1185">Reference proteome</keyword>
<evidence type="ECO:0000256" key="22">
    <source>
        <dbReference type="ARBA" id="ARBA00023268"/>
    </source>
</evidence>
<keyword evidence="14" id="KW-0812">Transmembrane</keyword>
<dbReference type="EMBL" id="LT629787">
    <property type="protein sequence ID" value="SDT90772.1"/>
    <property type="molecule type" value="Genomic_DNA"/>
</dbReference>
<gene>
    <name evidence="31" type="ORF">SAMN05216210_0393</name>
</gene>
<dbReference type="Gene3D" id="1.10.3810.10">
    <property type="entry name" value="Biosynthetic peptidoglycan transglycosylase-like"/>
    <property type="match status" value="1"/>
</dbReference>
<dbReference type="EC" id="2.4.99.28" evidence="25"/>
<dbReference type="InterPro" id="IPR050396">
    <property type="entry name" value="Glycosyltr_51/Transpeptidase"/>
</dbReference>
<proteinExistence type="inferred from homology"/>
<reference evidence="32" key="1">
    <citation type="submission" date="2016-10" db="EMBL/GenBank/DDBJ databases">
        <authorList>
            <person name="Varghese N."/>
            <person name="Submissions S."/>
        </authorList>
    </citation>
    <scope>NUCLEOTIDE SEQUENCE [LARGE SCALE GENOMIC DNA]</scope>
    <source>
        <strain evidence="32">CECT 8338</strain>
    </source>
</reference>
<evidence type="ECO:0000256" key="27">
    <source>
        <dbReference type="ARBA" id="ARBA00060592"/>
    </source>
</evidence>
<dbReference type="SUPFAM" id="SSF56601">
    <property type="entry name" value="beta-lactamase/transpeptidase-like"/>
    <property type="match status" value="1"/>
</dbReference>
<comment type="catalytic activity">
    <reaction evidence="24">
        <text>Preferential cleavage: (Ac)2-L-Lys-D-Ala-|-D-Ala. Also transpeptidation of peptidyl-alanyl moieties that are N-acyl substituents of D-alanine.</text>
        <dbReference type="EC" id="3.4.16.4"/>
    </reaction>
</comment>
<accession>A0A1H2E6E2</accession>
<protein>
    <recommendedName>
        <fullName evidence="7">Penicillin-binding protein 1A</fullName>
        <ecNumber evidence="25">2.4.99.28</ecNumber>
        <ecNumber evidence="6">3.4.16.4</ecNumber>
    </recommendedName>
</protein>
<evidence type="ECO:0000256" key="10">
    <source>
        <dbReference type="ARBA" id="ARBA00022645"/>
    </source>
</evidence>
<evidence type="ECO:0000256" key="12">
    <source>
        <dbReference type="ARBA" id="ARBA00022676"/>
    </source>
</evidence>
<dbReference type="OrthoDB" id="9766909at2"/>
<keyword evidence="23" id="KW-0961">Cell wall biogenesis/degradation</keyword>
<evidence type="ECO:0000256" key="21">
    <source>
        <dbReference type="ARBA" id="ARBA00023251"/>
    </source>
</evidence>
<evidence type="ECO:0000256" key="14">
    <source>
        <dbReference type="ARBA" id="ARBA00022692"/>
    </source>
</evidence>
<evidence type="ECO:0000256" key="5">
    <source>
        <dbReference type="ARBA" id="ARBA00007739"/>
    </source>
</evidence>
<dbReference type="Pfam" id="PF00912">
    <property type="entry name" value="Transgly"/>
    <property type="match status" value="1"/>
</dbReference>
<dbReference type="UniPathway" id="UPA00219"/>
<comment type="similarity">
    <text evidence="4">In the C-terminal section; belongs to the transpeptidase family.</text>
</comment>
<comment type="catalytic activity">
    <reaction evidence="26">
        <text>[GlcNAc-(1-&gt;4)-Mur2Ac(oyl-L-Ala-gamma-D-Glu-L-Lys-D-Ala-D-Ala)](n)-di-trans,octa-cis-undecaprenyl diphosphate + beta-D-GlcNAc-(1-&gt;4)-Mur2Ac(oyl-L-Ala-gamma-D-Glu-L-Lys-D-Ala-D-Ala)-di-trans,octa-cis-undecaprenyl diphosphate = [GlcNAc-(1-&gt;4)-Mur2Ac(oyl-L-Ala-gamma-D-Glu-L-Lys-D-Ala-D-Ala)](n+1)-di-trans,octa-cis-undecaprenyl diphosphate + di-trans,octa-cis-undecaprenyl diphosphate + H(+)</text>
        <dbReference type="Rhea" id="RHEA:23708"/>
        <dbReference type="Rhea" id="RHEA-COMP:9602"/>
        <dbReference type="Rhea" id="RHEA-COMP:9603"/>
        <dbReference type="ChEBI" id="CHEBI:15378"/>
        <dbReference type="ChEBI" id="CHEBI:58405"/>
        <dbReference type="ChEBI" id="CHEBI:60033"/>
        <dbReference type="ChEBI" id="CHEBI:78435"/>
        <dbReference type="EC" id="2.4.99.28"/>
    </reaction>
</comment>
<feature type="domain" description="Penicillin-binding protein transpeptidase" evidence="28">
    <location>
        <begin position="425"/>
        <end position="703"/>
    </location>
</feature>
<organism evidence="31 32">
    <name type="scientific">Halopseudomonas salegens</name>
    <dbReference type="NCBI Taxonomy" id="1434072"/>
    <lineage>
        <taxon>Bacteria</taxon>
        <taxon>Pseudomonadati</taxon>
        <taxon>Pseudomonadota</taxon>
        <taxon>Gammaproteobacteria</taxon>
        <taxon>Pseudomonadales</taxon>
        <taxon>Pseudomonadaceae</taxon>
        <taxon>Halopseudomonas</taxon>
    </lineage>
</organism>
<evidence type="ECO:0000259" key="28">
    <source>
        <dbReference type="Pfam" id="PF00905"/>
    </source>
</evidence>
<dbReference type="GO" id="GO:0008360">
    <property type="term" value="P:regulation of cell shape"/>
    <property type="evidence" value="ECO:0007669"/>
    <property type="project" value="UniProtKB-KW"/>
</dbReference>
<evidence type="ECO:0000256" key="11">
    <source>
        <dbReference type="ARBA" id="ARBA00022670"/>
    </source>
</evidence>
<dbReference type="GO" id="GO:0046677">
    <property type="term" value="P:response to antibiotic"/>
    <property type="evidence" value="ECO:0007669"/>
    <property type="project" value="UniProtKB-KW"/>
</dbReference>
<evidence type="ECO:0000256" key="24">
    <source>
        <dbReference type="ARBA" id="ARBA00034000"/>
    </source>
</evidence>
<evidence type="ECO:0000256" key="7">
    <source>
        <dbReference type="ARBA" id="ARBA00018638"/>
    </source>
</evidence>
<keyword evidence="9" id="KW-0997">Cell inner membrane</keyword>
<dbReference type="GO" id="GO:0009252">
    <property type="term" value="P:peptidoglycan biosynthetic process"/>
    <property type="evidence" value="ECO:0007669"/>
    <property type="project" value="UniProtKB-UniPathway"/>
</dbReference>
<keyword evidence="13" id="KW-0808">Transferase</keyword>
<dbReference type="AlphaFoldDB" id="A0A1H2E6E2"/>
<evidence type="ECO:0000259" key="30">
    <source>
        <dbReference type="Pfam" id="PF17092"/>
    </source>
</evidence>
<evidence type="ECO:0000313" key="32">
    <source>
        <dbReference type="Proteomes" id="UP000243924"/>
    </source>
</evidence>
<evidence type="ECO:0000256" key="20">
    <source>
        <dbReference type="ARBA" id="ARBA00023136"/>
    </source>
</evidence>
<evidence type="ECO:0000256" key="8">
    <source>
        <dbReference type="ARBA" id="ARBA00022475"/>
    </source>
</evidence>
<dbReference type="Pfam" id="PF17092">
    <property type="entry name" value="PCB_OB"/>
    <property type="match status" value="1"/>
</dbReference>
<keyword evidence="16" id="KW-0133">Cell shape</keyword>
<evidence type="ECO:0000256" key="25">
    <source>
        <dbReference type="ARBA" id="ARBA00044770"/>
    </source>
</evidence>
<dbReference type="FunFam" id="1.10.3810.10:FF:000003">
    <property type="entry name" value="Penicillin-binding protein 1a"/>
    <property type="match status" value="1"/>
</dbReference>
<evidence type="ECO:0000256" key="3">
    <source>
        <dbReference type="ARBA" id="ARBA00004752"/>
    </source>
</evidence>
<comment type="subcellular location">
    <subcellularLocation>
        <location evidence="2">Cell inner membrane</location>
        <topology evidence="2">Single-pass type II membrane protein</topology>
    </subcellularLocation>
</comment>
<dbReference type="InterPro" id="IPR001460">
    <property type="entry name" value="PCN-bd_Tpept"/>
</dbReference>
<dbReference type="GO" id="GO:0008955">
    <property type="term" value="F:peptidoglycan glycosyltransferase activity"/>
    <property type="evidence" value="ECO:0007669"/>
    <property type="project" value="UniProtKB-EC"/>
</dbReference>
<evidence type="ECO:0000256" key="26">
    <source>
        <dbReference type="ARBA" id="ARBA00049902"/>
    </source>
</evidence>
<comment type="pathway">
    <text evidence="3">Cell wall biogenesis; peptidoglycan biosynthesis.</text>
</comment>
<dbReference type="RefSeq" id="WP_092383608.1">
    <property type="nucleotide sequence ID" value="NZ_LT629787.1"/>
</dbReference>
<dbReference type="EC" id="3.4.16.4" evidence="6"/>
<comment type="function">
    <text evidence="1">Cell wall formation. Synthesis of cross-linked peptidoglycan from the lipid intermediates. The enzyme has a penicillin-insensitive transglycosylase N-terminal domain (formation of linear glycan strands) and a penicillin-sensitive transpeptidase C-terminal domain (cross-linking of the peptide subunits).</text>
</comment>
<evidence type="ECO:0000313" key="31">
    <source>
        <dbReference type="EMBL" id="SDT90772.1"/>
    </source>
</evidence>
<evidence type="ECO:0000256" key="4">
    <source>
        <dbReference type="ARBA" id="ARBA00007090"/>
    </source>
</evidence>
<comment type="pathway">
    <text evidence="27">Glycan biosynthesis.</text>
</comment>
<evidence type="ECO:0000256" key="6">
    <source>
        <dbReference type="ARBA" id="ARBA00012448"/>
    </source>
</evidence>
<keyword evidence="11" id="KW-0645">Protease</keyword>
<dbReference type="InterPro" id="IPR031376">
    <property type="entry name" value="PCB_OB"/>
</dbReference>
<dbReference type="Gene3D" id="3.40.710.10">
    <property type="entry name" value="DD-peptidase/beta-lactamase superfamily"/>
    <property type="match status" value="2"/>
</dbReference>
<dbReference type="GO" id="GO:0008658">
    <property type="term" value="F:penicillin binding"/>
    <property type="evidence" value="ECO:0007669"/>
    <property type="project" value="InterPro"/>
</dbReference>
<keyword evidence="10" id="KW-0121">Carboxypeptidase</keyword>
<dbReference type="NCBIfam" id="TIGR02074">
    <property type="entry name" value="PBP_1a_fam"/>
    <property type="match status" value="1"/>
</dbReference>
<dbReference type="STRING" id="1434072.SAMN05216210_0393"/>
<dbReference type="GO" id="GO:0071555">
    <property type="term" value="P:cell wall organization"/>
    <property type="evidence" value="ECO:0007669"/>
    <property type="project" value="UniProtKB-KW"/>
</dbReference>
<keyword evidence="18" id="KW-0573">Peptidoglycan synthesis</keyword>